<comment type="caution">
    <text evidence="4">The sequence shown here is derived from an EMBL/GenBank/DDBJ whole genome shotgun (WGS) entry which is preliminary data.</text>
</comment>
<dbReference type="PANTHER" id="PTHR24134">
    <property type="entry name" value="ANKYRIN REPEAT-CONTAINING PROTEIN DDB_G0279043"/>
    <property type="match status" value="1"/>
</dbReference>
<dbReference type="InterPro" id="IPR046496">
    <property type="entry name" value="DUF6589"/>
</dbReference>
<dbReference type="Pfam" id="PF12796">
    <property type="entry name" value="Ank_2"/>
    <property type="match status" value="1"/>
</dbReference>
<dbReference type="PANTHER" id="PTHR24134:SF9">
    <property type="entry name" value="ANKYRIN REPEAT AND SOCS BOX PROTEIN 8"/>
    <property type="match status" value="1"/>
</dbReference>
<dbReference type="Proteomes" id="UP001152795">
    <property type="component" value="Unassembled WGS sequence"/>
</dbReference>
<keyword evidence="2" id="KW-0040">ANK repeat</keyword>
<protein>
    <submittedName>
        <fullName evidence="4">Ankyrin repeat and EF-hand domain-containing 1 isoform X1</fullName>
    </submittedName>
</protein>
<gene>
    <name evidence="4" type="ORF">PACLA_8A002827</name>
</gene>
<name>A0A7D9I904_PARCT</name>
<dbReference type="AlphaFoldDB" id="A0A7D9I904"/>
<dbReference type="SUPFAM" id="SSF48403">
    <property type="entry name" value="Ankyrin repeat"/>
    <property type="match status" value="1"/>
</dbReference>
<evidence type="ECO:0000256" key="2">
    <source>
        <dbReference type="ARBA" id="ARBA00023043"/>
    </source>
</evidence>
<sequence>MSEKDFDDYINDESYKIKDESLTTGTASVMREFARDMDITIDKTHDYLKYNETTKKFNIHAARERYTFYKDMECHSKDMERLRKHIEAEEGDDLEIPDNAAMACGADCAASFKTRMKQLSNHTKEVMKKLKQGTSNFTNMKDRVLFLQSISGMWIDLTDDFGCSPLHHAVQDGCIPLVESLLLAGACVNMSEGCGVTPIMIAINNNKPELVKILIKYGARINGSFQGNIPNPIQMACNIGNEAIMQILEDRTTYEKQARHRVCEDIGLSKEPLHLNPSDVGSDEAEKPEVKGEDIRLNFNLTVGDAKSTSTLRGVRNRAPDEFGSFKEVPGDFHTQGYVMECLSRISGPGGFFYTLRQLLGRLKVTPKSFIDAFKEGNYERNMDALNDYFWGLCIASVASFRSSGFFPDTETLSNAQANNGNVNDILLNRLKAYLQEASRTDVVVEYHSKFITSFGPLLLAFHESVRYGNAKTRESCWLSSLLLFCALNKKNYKDEAIAHITNFTALWPSAIREMYRKNSSISYKGRAGHNLALDEFVETVMVRPLKIFAKHHSTLSMMKKVNMNVELLVHIKEVFKEGYGVHSRVKSVVPDALPDRLKVAWFAIKQGWFVSQDRDAIPVLDHTKKDIHTNGDKKIPRECTDVESRRKLFIEKNIAEILSRLFPHE</sequence>
<dbReference type="PROSITE" id="PS50088">
    <property type="entry name" value="ANK_REPEAT"/>
    <property type="match status" value="2"/>
</dbReference>
<dbReference type="Gene3D" id="1.25.40.20">
    <property type="entry name" value="Ankyrin repeat-containing domain"/>
    <property type="match status" value="1"/>
</dbReference>
<organism evidence="4 5">
    <name type="scientific">Paramuricea clavata</name>
    <name type="common">Red gorgonian</name>
    <name type="synonym">Violescent sea-whip</name>
    <dbReference type="NCBI Taxonomy" id="317549"/>
    <lineage>
        <taxon>Eukaryota</taxon>
        <taxon>Metazoa</taxon>
        <taxon>Cnidaria</taxon>
        <taxon>Anthozoa</taxon>
        <taxon>Octocorallia</taxon>
        <taxon>Malacalcyonacea</taxon>
        <taxon>Plexauridae</taxon>
        <taxon>Paramuricea</taxon>
    </lineage>
</organism>
<dbReference type="OrthoDB" id="5974489at2759"/>
<dbReference type="InterPro" id="IPR002110">
    <property type="entry name" value="Ankyrin_rpt"/>
</dbReference>
<evidence type="ECO:0000313" key="5">
    <source>
        <dbReference type="Proteomes" id="UP001152795"/>
    </source>
</evidence>
<feature type="domain" description="DUF6589" evidence="3">
    <location>
        <begin position="406"/>
        <end position="585"/>
    </location>
</feature>
<proteinExistence type="predicted"/>
<reference evidence="4" key="1">
    <citation type="submission" date="2020-04" db="EMBL/GenBank/DDBJ databases">
        <authorList>
            <person name="Alioto T."/>
            <person name="Alioto T."/>
            <person name="Gomez Garrido J."/>
        </authorList>
    </citation>
    <scope>NUCLEOTIDE SEQUENCE</scope>
    <source>
        <strain evidence="4">A484AB</strain>
    </source>
</reference>
<accession>A0A7D9I904</accession>
<dbReference type="SMART" id="SM00248">
    <property type="entry name" value="ANK"/>
    <property type="match status" value="2"/>
</dbReference>
<keyword evidence="1" id="KW-0677">Repeat</keyword>
<evidence type="ECO:0000313" key="4">
    <source>
        <dbReference type="EMBL" id="CAB3999539.1"/>
    </source>
</evidence>
<evidence type="ECO:0000256" key="1">
    <source>
        <dbReference type="ARBA" id="ARBA00022737"/>
    </source>
</evidence>
<keyword evidence="5" id="KW-1185">Reference proteome</keyword>
<dbReference type="PROSITE" id="PS50297">
    <property type="entry name" value="ANK_REP_REGION"/>
    <property type="match status" value="2"/>
</dbReference>
<dbReference type="InterPro" id="IPR036770">
    <property type="entry name" value="Ankyrin_rpt-contain_sf"/>
</dbReference>
<dbReference type="EMBL" id="CACRXK020003612">
    <property type="protein sequence ID" value="CAB3999539.1"/>
    <property type="molecule type" value="Genomic_DNA"/>
</dbReference>
<evidence type="ECO:0000259" key="3">
    <source>
        <dbReference type="Pfam" id="PF20231"/>
    </source>
</evidence>
<dbReference type="Pfam" id="PF20231">
    <property type="entry name" value="DUF6589"/>
    <property type="match status" value="1"/>
</dbReference>